<dbReference type="EMBL" id="BGPR01034964">
    <property type="protein sequence ID" value="GBO09607.1"/>
    <property type="molecule type" value="Genomic_DNA"/>
</dbReference>
<dbReference type="InterPro" id="IPR036397">
    <property type="entry name" value="RNaseH_sf"/>
</dbReference>
<dbReference type="Proteomes" id="UP000499080">
    <property type="component" value="Unassembled WGS sequence"/>
</dbReference>
<feature type="domain" description="RNase H type-1" evidence="1">
    <location>
        <begin position="1"/>
        <end position="80"/>
    </location>
</feature>
<proteinExistence type="predicted"/>
<comment type="caution">
    <text evidence="2">The sequence shown here is derived from an EMBL/GenBank/DDBJ whole genome shotgun (WGS) entry which is preliminary data.</text>
</comment>
<reference evidence="2 3" key="1">
    <citation type="journal article" date="2019" name="Sci. Rep.">
        <title>Orb-weaving spider Araneus ventricosus genome elucidates the spidroin gene catalogue.</title>
        <authorList>
            <person name="Kono N."/>
            <person name="Nakamura H."/>
            <person name="Ohtoshi R."/>
            <person name="Moran D.A.P."/>
            <person name="Shinohara A."/>
            <person name="Yoshida Y."/>
            <person name="Fujiwara M."/>
            <person name="Mori M."/>
            <person name="Tomita M."/>
            <person name="Arakawa K."/>
        </authorList>
    </citation>
    <scope>NUCLEOTIDE SEQUENCE [LARGE SCALE GENOMIC DNA]</scope>
</reference>
<dbReference type="GO" id="GO:0003676">
    <property type="term" value="F:nucleic acid binding"/>
    <property type="evidence" value="ECO:0007669"/>
    <property type="project" value="InterPro"/>
</dbReference>
<dbReference type="AlphaFoldDB" id="A0A4Y2UDI4"/>
<protein>
    <recommendedName>
        <fullName evidence="1">RNase H type-1 domain-containing protein</fullName>
    </recommendedName>
</protein>
<dbReference type="GO" id="GO:0004523">
    <property type="term" value="F:RNA-DNA hybrid ribonuclease activity"/>
    <property type="evidence" value="ECO:0007669"/>
    <property type="project" value="InterPro"/>
</dbReference>
<dbReference type="SUPFAM" id="SSF53098">
    <property type="entry name" value="Ribonuclease H-like"/>
    <property type="match status" value="1"/>
</dbReference>
<dbReference type="InterPro" id="IPR012337">
    <property type="entry name" value="RNaseH-like_sf"/>
</dbReference>
<organism evidence="2 3">
    <name type="scientific">Araneus ventricosus</name>
    <name type="common">Orbweaver spider</name>
    <name type="synonym">Epeira ventricosa</name>
    <dbReference type="NCBI Taxonomy" id="182803"/>
    <lineage>
        <taxon>Eukaryota</taxon>
        <taxon>Metazoa</taxon>
        <taxon>Ecdysozoa</taxon>
        <taxon>Arthropoda</taxon>
        <taxon>Chelicerata</taxon>
        <taxon>Arachnida</taxon>
        <taxon>Araneae</taxon>
        <taxon>Araneomorphae</taxon>
        <taxon>Entelegynae</taxon>
        <taxon>Araneoidea</taxon>
        <taxon>Araneidae</taxon>
        <taxon>Araneus</taxon>
    </lineage>
</organism>
<keyword evidence="3" id="KW-1185">Reference proteome</keyword>
<dbReference type="PROSITE" id="PS50879">
    <property type="entry name" value="RNASE_H_1"/>
    <property type="match status" value="1"/>
</dbReference>
<accession>A0A4Y2UDI4</accession>
<evidence type="ECO:0000313" key="3">
    <source>
        <dbReference type="Proteomes" id="UP000499080"/>
    </source>
</evidence>
<dbReference type="Gene3D" id="3.30.420.10">
    <property type="entry name" value="Ribonuclease H-like superfamily/Ribonuclease H"/>
    <property type="match status" value="1"/>
</dbReference>
<dbReference type="InterPro" id="IPR002156">
    <property type="entry name" value="RNaseH_domain"/>
</dbReference>
<evidence type="ECO:0000259" key="1">
    <source>
        <dbReference type="PROSITE" id="PS50879"/>
    </source>
</evidence>
<dbReference type="OrthoDB" id="8067603at2759"/>
<name>A0A4Y2UDI4_ARAVE</name>
<gene>
    <name evidence="2" type="ORF">AVEN_103303_1</name>
</gene>
<sequence length="108" mass="12055">MAIKLHVKDNNHYIILTDSKSVSESLKSVIHKSPSVILELHKNLRSTLNHALSITLILVPGHKGIPPSEAADRLAKSVNEKTEKWQIVAAEDRIVTIRKKYNGKKENG</sequence>
<evidence type="ECO:0000313" key="2">
    <source>
        <dbReference type="EMBL" id="GBO09607.1"/>
    </source>
</evidence>